<proteinExistence type="predicted"/>
<dbReference type="PATRIC" id="fig|33050.5.peg.2725"/>
<dbReference type="KEGG" id="smaz:LH19_14205"/>
<name>A0A0N9V092_SPHMC</name>
<dbReference type="KEGG" id="smag:AN936_13165"/>
<sequence>MSFDPGLPCKASHTVGTALLTLIKQNIMQMRLPYTLPLFPCLVDELGLSGIFLRPLNQLMRPDPGWEVSRDRRWSQTCNGS</sequence>
<gene>
    <name evidence="1" type="ORF">AN936_13165</name>
</gene>
<reference evidence="1 2" key="1">
    <citation type="journal article" date="2015" name="Genome Announc.">
        <title>Complete Genome Sequence of Polypropylene Glycol- and Polyethylene Glycol-Degrading Sphingopyxis macrogoltabida Strain EY-1.</title>
        <authorList>
            <person name="Ohtsubo Y."/>
            <person name="Nagata Y."/>
            <person name="Numata M."/>
            <person name="Tsuchikane K."/>
            <person name="Hosoyama A."/>
            <person name="Yamazoe A."/>
            <person name="Tsuda M."/>
            <person name="Fujita N."/>
            <person name="Kawai F."/>
        </authorList>
    </citation>
    <scope>NUCLEOTIDE SEQUENCE [LARGE SCALE GENOMIC DNA]</scope>
    <source>
        <strain evidence="1 2">EY-1</strain>
    </source>
</reference>
<accession>A0A0N9V092</accession>
<dbReference type="EMBL" id="CP012700">
    <property type="protein sequence ID" value="ALH81280.1"/>
    <property type="molecule type" value="Genomic_DNA"/>
</dbReference>
<evidence type="ECO:0000313" key="2">
    <source>
        <dbReference type="Proteomes" id="UP000058074"/>
    </source>
</evidence>
<dbReference type="Proteomes" id="UP000058074">
    <property type="component" value="Chromosome"/>
</dbReference>
<organism evidence="1 2">
    <name type="scientific">Sphingopyxis macrogoltabida</name>
    <name type="common">Sphingomonas macrogoltabidus</name>
    <dbReference type="NCBI Taxonomy" id="33050"/>
    <lineage>
        <taxon>Bacteria</taxon>
        <taxon>Pseudomonadati</taxon>
        <taxon>Pseudomonadota</taxon>
        <taxon>Alphaproteobacteria</taxon>
        <taxon>Sphingomonadales</taxon>
        <taxon>Sphingomonadaceae</taxon>
        <taxon>Sphingopyxis</taxon>
    </lineage>
</organism>
<dbReference type="AlphaFoldDB" id="A0A0N9V092"/>
<protein>
    <submittedName>
        <fullName evidence="1">Uncharacterized protein</fullName>
    </submittedName>
</protein>
<evidence type="ECO:0000313" key="1">
    <source>
        <dbReference type="EMBL" id="ALH81280.1"/>
    </source>
</evidence>